<gene>
    <name evidence="4" type="ORF">K431DRAFT_231469</name>
</gene>
<dbReference type="PRINTS" id="PR00412">
    <property type="entry name" value="EPOXHYDRLASE"/>
</dbReference>
<dbReference type="Gene3D" id="3.40.50.1820">
    <property type="entry name" value="alpha/beta hydrolase"/>
    <property type="match status" value="1"/>
</dbReference>
<comment type="caution">
    <text evidence="4">The sequence shown here is derived from an EMBL/GenBank/DDBJ whole genome shotgun (WGS) entry which is preliminary data.</text>
</comment>
<sequence length="354" mass="39677">MTFEEHIVRYEDDKEIFYLAAGPSQGPLIIFLHGWPAIAKTWKVQLQTFASLGFRVVAPDLPGYGRSTARKVQSDYAQEKILTGLLALLADTGRDKAVWVGHDWGCGPVWTLANTRPDVCQAVAGLAVPYGVLEYGLDEAVKHVDRKRYPEDEYPWGQWGYQAFYEQSFDKANEWFESDIAGFLKVCYIRASPDHLDKPAVTANVVKDNGWFGGAPKPPSANQIPDGLNSVDSELMGELVAAYEKTGFYPADAWYMNHKANNEYNTKNAHDGKKVDVPVLFIEAKWDNVCDTVHTTLTEPMRKFCSNLTYVSVDAGHWVALESPSEVNAALTKWLVERVKDWWPSQALPTPSKI</sequence>
<name>A0A9P4ULT2_9PEZI</name>
<dbReference type="Proteomes" id="UP000799441">
    <property type="component" value="Unassembled WGS sequence"/>
</dbReference>
<dbReference type="Pfam" id="PF00561">
    <property type="entry name" value="Abhydrolase_1"/>
    <property type="match status" value="1"/>
</dbReference>
<comment type="similarity">
    <text evidence="2">Belongs to the AB hydrolase superfamily. Epoxide hydrolase family.</text>
</comment>
<evidence type="ECO:0000313" key="4">
    <source>
        <dbReference type="EMBL" id="KAF2718153.1"/>
    </source>
</evidence>
<keyword evidence="1" id="KW-0378">Hydrolase</keyword>
<proteinExistence type="inferred from homology"/>
<dbReference type="EMBL" id="MU003829">
    <property type="protein sequence ID" value="KAF2718153.1"/>
    <property type="molecule type" value="Genomic_DNA"/>
</dbReference>
<dbReference type="OrthoDB" id="408373at2759"/>
<dbReference type="InterPro" id="IPR000639">
    <property type="entry name" value="Epox_hydrolase-like"/>
</dbReference>
<dbReference type="InterPro" id="IPR029058">
    <property type="entry name" value="AB_hydrolase_fold"/>
</dbReference>
<keyword evidence="5" id="KW-1185">Reference proteome</keyword>
<evidence type="ECO:0000259" key="3">
    <source>
        <dbReference type="Pfam" id="PF00561"/>
    </source>
</evidence>
<evidence type="ECO:0000313" key="5">
    <source>
        <dbReference type="Proteomes" id="UP000799441"/>
    </source>
</evidence>
<dbReference type="InterPro" id="IPR000073">
    <property type="entry name" value="AB_hydrolase_1"/>
</dbReference>
<feature type="domain" description="AB hydrolase-1" evidence="3">
    <location>
        <begin position="27"/>
        <end position="128"/>
    </location>
</feature>
<accession>A0A9P4ULT2</accession>
<dbReference type="SUPFAM" id="SSF53474">
    <property type="entry name" value="alpha/beta-Hydrolases"/>
    <property type="match status" value="1"/>
</dbReference>
<evidence type="ECO:0000256" key="2">
    <source>
        <dbReference type="ARBA" id="ARBA00038334"/>
    </source>
</evidence>
<protein>
    <submittedName>
        <fullName evidence="4">Alpha/beta-hydrolase</fullName>
    </submittedName>
</protein>
<evidence type="ECO:0000256" key="1">
    <source>
        <dbReference type="ARBA" id="ARBA00022801"/>
    </source>
</evidence>
<reference evidence="4" key="1">
    <citation type="journal article" date="2020" name="Stud. Mycol.">
        <title>101 Dothideomycetes genomes: a test case for predicting lifestyles and emergence of pathogens.</title>
        <authorList>
            <person name="Haridas S."/>
            <person name="Albert R."/>
            <person name="Binder M."/>
            <person name="Bloem J."/>
            <person name="Labutti K."/>
            <person name="Salamov A."/>
            <person name="Andreopoulos B."/>
            <person name="Baker S."/>
            <person name="Barry K."/>
            <person name="Bills G."/>
            <person name="Bluhm B."/>
            <person name="Cannon C."/>
            <person name="Castanera R."/>
            <person name="Culley D."/>
            <person name="Daum C."/>
            <person name="Ezra D."/>
            <person name="Gonzalez J."/>
            <person name="Henrissat B."/>
            <person name="Kuo A."/>
            <person name="Liang C."/>
            <person name="Lipzen A."/>
            <person name="Lutzoni F."/>
            <person name="Magnuson J."/>
            <person name="Mondo S."/>
            <person name="Nolan M."/>
            <person name="Ohm R."/>
            <person name="Pangilinan J."/>
            <person name="Park H.-J."/>
            <person name="Ramirez L."/>
            <person name="Alfaro M."/>
            <person name="Sun H."/>
            <person name="Tritt A."/>
            <person name="Yoshinaga Y."/>
            <person name="Zwiers L.-H."/>
            <person name="Turgeon B."/>
            <person name="Goodwin S."/>
            <person name="Spatafora J."/>
            <person name="Crous P."/>
            <person name="Grigoriev I."/>
        </authorList>
    </citation>
    <scope>NUCLEOTIDE SEQUENCE</scope>
    <source>
        <strain evidence="4">CBS 116435</strain>
    </source>
</reference>
<dbReference type="PANTHER" id="PTHR43329">
    <property type="entry name" value="EPOXIDE HYDROLASE"/>
    <property type="match status" value="1"/>
</dbReference>
<organism evidence="4 5">
    <name type="scientific">Polychaeton citri CBS 116435</name>
    <dbReference type="NCBI Taxonomy" id="1314669"/>
    <lineage>
        <taxon>Eukaryota</taxon>
        <taxon>Fungi</taxon>
        <taxon>Dikarya</taxon>
        <taxon>Ascomycota</taxon>
        <taxon>Pezizomycotina</taxon>
        <taxon>Dothideomycetes</taxon>
        <taxon>Dothideomycetidae</taxon>
        <taxon>Capnodiales</taxon>
        <taxon>Capnodiaceae</taxon>
        <taxon>Polychaeton</taxon>
    </lineage>
</organism>
<dbReference type="AlphaFoldDB" id="A0A9P4ULT2"/>
<dbReference type="GO" id="GO:0016787">
    <property type="term" value="F:hydrolase activity"/>
    <property type="evidence" value="ECO:0007669"/>
    <property type="project" value="UniProtKB-KW"/>
</dbReference>